<dbReference type="PIRSF" id="PIRSF017082">
    <property type="entry name" value="YflP"/>
    <property type="match status" value="1"/>
</dbReference>
<dbReference type="Gene3D" id="3.40.190.150">
    <property type="entry name" value="Bordetella uptake gene, domain 1"/>
    <property type="match status" value="1"/>
</dbReference>
<dbReference type="InterPro" id="IPR005064">
    <property type="entry name" value="BUG"/>
</dbReference>
<dbReference type="AlphaFoldDB" id="A0A0C4XYZ0"/>
<proteinExistence type="inferred from homology"/>
<protein>
    <submittedName>
        <fullName evidence="2">Tricarboxylate transport protein TctC</fullName>
    </submittedName>
</protein>
<sequence length="328" mass="34744">MREEIEVNRRTLILSAALAAAGMAWGAAGWAQDWPQRPVRLVVPQAGGTGNDVLARALAETLGKRWGRSVVVENKPGANGVLAINYVLQQPADGYTLFFAGVSNLAFNPFLYPALPYVPQRDLTGVAMLANSPFVLVVAPAMHATSFAEFVRLAKARPGGISYASGGIGNSTHLAMELVAERAGVKLQHVPFNGAGGSTSLMSGETPAMMNVVAGVQPYIAGKKLVALAVTGERRLAALPDVPTFKELGYDVAVPGWYAIVAKTGTPAALVRKINADINAAMDEPAFKDKLANQFLDPIKGPPAEVERHMQRDAQAWGPMIRKLGIAL</sequence>
<dbReference type="STRING" id="68895.RR42_m0313"/>
<dbReference type="PANTHER" id="PTHR42928">
    <property type="entry name" value="TRICARBOXYLATE-BINDING PROTEIN"/>
    <property type="match status" value="1"/>
</dbReference>
<dbReference type="EMBL" id="CP010536">
    <property type="protein sequence ID" value="AJG17727.1"/>
    <property type="molecule type" value="Genomic_DNA"/>
</dbReference>
<dbReference type="KEGG" id="cbw:RR42_m0313"/>
<evidence type="ECO:0000256" key="1">
    <source>
        <dbReference type="ARBA" id="ARBA00006987"/>
    </source>
</evidence>
<evidence type="ECO:0000313" key="3">
    <source>
        <dbReference type="Proteomes" id="UP000031843"/>
    </source>
</evidence>
<keyword evidence="3" id="KW-1185">Reference proteome</keyword>
<dbReference type="Gene3D" id="3.40.190.10">
    <property type="entry name" value="Periplasmic binding protein-like II"/>
    <property type="match status" value="1"/>
</dbReference>
<dbReference type="Pfam" id="PF03401">
    <property type="entry name" value="TctC"/>
    <property type="match status" value="1"/>
</dbReference>
<dbReference type="InterPro" id="IPR042100">
    <property type="entry name" value="Bug_dom1"/>
</dbReference>
<gene>
    <name evidence="2" type="ORF">RR42_m0313</name>
</gene>
<dbReference type="CDD" id="cd07012">
    <property type="entry name" value="PBP2_Bug_TTT"/>
    <property type="match status" value="1"/>
</dbReference>
<evidence type="ECO:0000313" key="2">
    <source>
        <dbReference type="EMBL" id="AJG17727.1"/>
    </source>
</evidence>
<name>A0A0C4XYZ0_9BURK</name>
<comment type="similarity">
    <text evidence="1">Belongs to the UPF0065 (bug) family.</text>
</comment>
<accession>A0A0C4XYZ0</accession>
<reference evidence="2 3" key="1">
    <citation type="journal article" date="2015" name="Genome Announc.">
        <title>Complete Genome Sequence of Cupriavidus basilensis 4G11, Isolated from the Oak Ridge Field Research Center Site.</title>
        <authorList>
            <person name="Ray J."/>
            <person name="Waters R.J."/>
            <person name="Skerker J.M."/>
            <person name="Kuehl J.V."/>
            <person name="Price M.N."/>
            <person name="Huang J."/>
            <person name="Chakraborty R."/>
            <person name="Arkin A.P."/>
            <person name="Deutschbauer A."/>
        </authorList>
    </citation>
    <scope>NUCLEOTIDE SEQUENCE [LARGE SCALE GENOMIC DNA]</scope>
    <source>
        <strain evidence="2">4G11</strain>
    </source>
</reference>
<dbReference type="PROSITE" id="PS51318">
    <property type="entry name" value="TAT"/>
    <property type="match status" value="1"/>
</dbReference>
<dbReference type="Proteomes" id="UP000031843">
    <property type="component" value="Chromosome main"/>
</dbReference>
<dbReference type="SUPFAM" id="SSF53850">
    <property type="entry name" value="Periplasmic binding protein-like II"/>
    <property type="match status" value="1"/>
</dbReference>
<dbReference type="InterPro" id="IPR006311">
    <property type="entry name" value="TAT_signal"/>
</dbReference>
<organism evidence="2 3">
    <name type="scientific">Cupriavidus basilensis</name>
    <dbReference type="NCBI Taxonomy" id="68895"/>
    <lineage>
        <taxon>Bacteria</taxon>
        <taxon>Pseudomonadati</taxon>
        <taxon>Pseudomonadota</taxon>
        <taxon>Betaproteobacteria</taxon>
        <taxon>Burkholderiales</taxon>
        <taxon>Burkholderiaceae</taxon>
        <taxon>Cupriavidus</taxon>
    </lineage>
</organism>
<dbReference type="PANTHER" id="PTHR42928:SF5">
    <property type="entry name" value="BLR1237 PROTEIN"/>
    <property type="match status" value="1"/>
</dbReference>